<protein>
    <recommendedName>
        <fullName evidence="1">F-box domain-containing protein</fullName>
    </recommendedName>
</protein>
<dbReference type="Pfam" id="PF00646">
    <property type="entry name" value="F-box"/>
    <property type="match status" value="1"/>
</dbReference>
<feature type="domain" description="F-box" evidence="1">
    <location>
        <begin position="20"/>
        <end position="57"/>
    </location>
</feature>
<dbReference type="PANTHER" id="PTHR31639">
    <property type="entry name" value="F-BOX PROTEIN-LIKE"/>
    <property type="match status" value="1"/>
</dbReference>
<sequence>MSTCKKARAEATSFVGSDRLSSLPPEIKGDILSRLKVEEAVRTSILSSTWRDAWANMPAISLRNGDFARTKFVMLVDMVLALYKGTIEEFDISGKQCHVIGKLSGIKKLGIIGTFMKGCILTKLPAVFTRLEDIGFMINFEDQRQVLTACSLLQNAPNLKKLLMWSDSSSTWDQDQASIQELTLQMQMDHLITACVKCFQGLDYEVEFVGKLLSCAPALEELKIEWEGEMARSIVLTKLLALPRVSPRAKIIVT</sequence>
<dbReference type="InterPro" id="IPR001810">
    <property type="entry name" value="F-box_dom"/>
</dbReference>
<proteinExistence type="predicted"/>
<evidence type="ECO:0000259" key="1">
    <source>
        <dbReference type="Pfam" id="PF00646"/>
    </source>
</evidence>
<evidence type="ECO:0000313" key="2">
    <source>
        <dbReference type="EnsemblPlants" id="EMT07209"/>
    </source>
</evidence>
<name>M8BKC4_AEGTA</name>
<dbReference type="AlphaFoldDB" id="M8BKC4"/>
<dbReference type="SUPFAM" id="SSF81383">
    <property type="entry name" value="F-box domain"/>
    <property type="match status" value="1"/>
</dbReference>
<accession>M8BKC4</accession>
<dbReference type="ExpressionAtlas" id="M8BKC4">
    <property type="expression patterns" value="baseline"/>
</dbReference>
<dbReference type="EnsemblPlants" id="EMT07209">
    <property type="protein sequence ID" value="EMT07209"/>
    <property type="gene ID" value="F775_24194"/>
</dbReference>
<dbReference type="InterPro" id="IPR036047">
    <property type="entry name" value="F-box-like_dom_sf"/>
</dbReference>
<reference evidence="2" key="1">
    <citation type="submission" date="2015-06" db="UniProtKB">
        <authorList>
            <consortium name="EnsemblPlants"/>
        </authorList>
    </citation>
    <scope>IDENTIFICATION</scope>
</reference>
<dbReference type="PANTHER" id="PTHR31639:SF266">
    <property type="entry name" value="OS02G0537200 PROTEIN"/>
    <property type="match status" value="1"/>
</dbReference>
<organism evidence="2">
    <name type="scientific">Aegilops tauschii</name>
    <name type="common">Tausch's goatgrass</name>
    <name type="synonym">Aegilops squarrosa</name>
    <dbReference type="NCBI Taxonomy" id="37682"/>
    <lineage>
        <taxon>Eukaryota</taxon>
        <taxon>Viridiplantae</taxon>
        <taxon>Streptophyta</taxon>
        <taxon>Embryophyta</taxon>
        <taxon>Tracheophyta</taxon>
        <taxon>Spermatophyta</taxon>
        <taxon>Magnoliopsida</taxon>
        <taxon>Liliopsida</taxon>
        <taxon>Poales</taxon>
        <taxon>Poaceae</taxon>
        <taxon>BOP clade</taxon>
        <taxon>Pooideae</taxon>
        <taxon>Triticodae</taxon>
        <taxon>Triticeae</taxon>
        <taxon>Triticinae</taxon>
        <taxon>Aegilops</taxon>
    </lineage>
</organism>